<evidence type="ECO:0000313" key="4">
    <source>
        <dbReference type="Proteomes" id="UP001108027"/>
    </source>
</evidence>
<sequence>MIKPLISAALLGVCAVSWAADDSHAIEGVWETKTGGYVQIYQDGDTWNGRVVGSSDGVARYDENNPDESKRDRRLLGVTVLRDLKYAGDQTWEDGSIYSPDNGKTYSAKARLTDPDTLEARGYIGVSLLGRSQTWHRVGEDAPHLHKDLLK</sequence>
<organism evidence="3 4">
    <name type="scientific">Alloalcanivorax marinus</name>
    <dbReference type="NCBI Taxonomy" id="1177169"/>
    <lineage>
        <taxon>Bacteria</taxon>
        <taxon>Pseudomonadati</taxon>
        <taxon>Pseudomonadota</taxon>
        <taxon>Gammaproteobacteria</taxon>
        <taxon>Oceanospirillales</taxon>
        <taxon>Alcanivoracaceae</taxon>
        <taxon>Alloalcanivorax</taxon>
    </lineage>
</organism>
<keyword evidence="1" id="KW-0732">Signal</keyword>
<feature type="chain" id="PRO_5040205248" evidence="1">
    <location>
        <begin position="20"/>
        <end position="151"/>
    </location>
</feature>
<feature type="signal peptide" evidence="1">
    <location>
        <begin position="1"/>
        <end position="19"/>
    </location>
</feature>
<dbReference type="PANTHER" id="PTHR36919">
    <property type="entry name" value="BLR1215 PROTEIN"/>
    <property type="match status" value="1"/>
</dbReference>
<evidence type="ECO:0000313" key="3">
    <source>
        <dbReference type="EMBL" id="MCC4308969.1"/>
    </source>
</evidence>
<dbReference type="AlphaFoldDB" id="A0A9Q3YML9"/>
<proteinExistence type="predicted"/>
<evidence type="ECO:0000259" key="2">
    <source>
        <dbReference type="Pfam" id="PF09917"/>
    </source>
</evidence>
<dbReference type="RefSeq" id="WP_204430816.1">
    <property type="nucleotide sequence ID" value="NZ_ARXL01000112.1"/>
</dbReference>
<comment type="caution">
    <text evidence="3">The sequence shown here is derived from an EMBL/GenBank/DDBJ whole genome shotgun (WGS) entry which is preliminary data.</text>
</comment>
<name>A0A9Q3YML9_9GAMM</name>
<dbReference type="Proteomes" id="UP001108027">
    <property type="component" value="Unassembled WGS sequence"/>
</dbReference>
<protein>
    <submittedName>
        <fullName evidence="3">DUF2147 domain-containing protein</fullName>
    </submittedName>
</protein>
<keyword evidence="4" id="KW-1185">Reference proteome</keyword>
<dbReference type="Gene3D" id="2.40.128.520">
    <property type="match status" value="1"/>
</dbReference>
<dbReference type="PANTHER" id="PTHR36919:SF2">
    <property type="entry name" value="BLL6627 PROTEIN"/>
    <property type="match status" value="1"/>
</dbReference>
<dbReference type="InterPro" id="IPR019223">
    <property type="entry name" value="DUF2147"/>
</dbReference>
<feature type="domain" description="DUF2147" evidence="2">
    <location>
        <begin position="28"/>
        <end position="137"/>
    </location>
</feature>
<reference evidence="3" key="1">
    <citation type="submission" date="2021-10" db="EMBL/GenBank/DDBJ databases">
        <title>The diversity and Nitrogen Metabolism of Culturable Nitrate-Utilizing Bacteria Within the Oxygen Minimum Zone of the Changjiang (Yangtze River)Estuary.</title>
        <authorList>
            <person name="Zhang D."/>
            <person name="Zheng J."/>
            <person name="Liu S."/>
            <person name="He W."/>
        </authorList>
    </citation>
    <scope>NUCLEOTIDE SEQUENCE</scope>
    <source>
        <strain evidence="3">FXH-223</strain>
    </source>
</reference>
<evidence type="ECO:0000256" key="1">
    <source>
        <dbReference type="SAM" id="SignalP"/>
    </source>
</evidence>
<gene>
    <name evidence="3" type="ORF">LL252_10340</name>
</gene>
<accession>A0A9Q3YML9</accession>
<dbReference type="Pfam" id="PF09917">
    <property type="entry name" value="DUF2147"/>
    <property type="match status" value="1"/>
</dbReference>
<dbReference type="EMBL" id="JAJGNA010000010">
    <property type="protein sequence ID" value="MCC4308969.1"/>
    <property type="molecule type" value="Genomic_DNA"/>
</dbReference>